<reference evidence="4 5" key="1">
    <citation type="submission" date="2016-10" db="EMBL/GenBank/DDBJ databases">
        <authorList>
            <person name="de Groot N.N."/>
        </authorList>
    </citation>
    <scope>NUCLEOTIDE SEQUENCE [LARGE SCALE GENOMIC DNA]</scope>
    <source>
        <strain evidence="4 5">CPCC 100156</strain>
    </source>
</reference>
<dbReference type="Pfam" id="PF00440">
    <property type="entry name" value="TetR_N"/>
    <property type="match status" value="1"/>
</dbReference>
<dbReference type="SUPFAM" id="SSF46689">
    <property type="entry name" value="Homeodomain-like"/>
    <property type="match status" value="1"/>
</dbReference>
<organism evidence="4 5">
    <name type="scientific">Belnapia rosea</name>
    <dbReference type="NCBI Taxonomy" id="938405"/>
    <lineage>
        <taxon>Bacteria</taxon>
        <taxon>Pseudomonadati</taxon>
        <taxon>Pseudomonadota</taxon>
        <taxon>Alphaproteobacteria</taxon>
        <taxon>Acetobacterales</taxon>
        <taxon>Roseomonadaceae</taxon>
        <taxon>Belnapia</taxon>
    </lineage>
</organism>
<dbReference type="InterPro" id="IPR009057">
    <property type="entry name" value="Homeodomain-like_sf"/>
</dbReference>
<evidence type="ECO:0000313" key="4">
    <source>
        <dbReference type="EMBL" id="SDE04579.1"/>
    </source>
</evidence>
<feature type="DNA-binding region" description="H-T-H motif" evidence="2">
    <location>
        <begin position="41"/>
        <end position="60"/>
    </location>
</feature>
<dbReference type="GO" id="GO:0000976">
    <property type="term" value="F:transcription cis-regulatory region binding"/>
    <property type="evidence" value="ECO:0007669"/>
    <property type="project" value="TreeGrafter"/>
</dbReference>
<evidence type="ECO:0000256" key="2">
    <source>
        <dbReference type="PROSITE-ProRule" id="PRU00335"/>
    </source>
</evidence>
<dbReference type="PROSITE" id="PS50977">
    <property type="entry name" value="HTH_TETR_2"/>
    <property type="match status" value="1"/>
</dbReference>
<dbReference type="Proteomes" id="UP000198925">
    <property type="component" value="Unassembled WGS sequence"/>
</dbReference>
<dbReference type="InterPro" id="IPR050109">
    <property type="entry name" value="HTH-type_TetR-like_transc_reg"/>
</dbReference>
<name>A0A1G6ZPW2_9PROT</name>
<accession>A0A1G6ZPW2</accession>
<dbReference type="PRINTS" id="PR00455">
    <property type="entry name" value="HTHTETR"/>
</dbReference>
<gene>
    <name evidence="4" type="ORF">SAMN04487779_101747</name>
</gene>
<dbReference type="InterPro" id="IPR001647">
    <property type="entry name" value="HTH_TetR"/>
</dbReference>
<dbReference type="GO" id="GO:0003700">
    <property type="term" value="F:DNA-binding transcription factor activity"/>
    <property type="evidence" value="ECO:0007669"/>
    <property type="project" value="TreeGrafter"/>
</dbReference>
<sequence>MPGAKPMPPPARRRLSREDRHAQLIDTARRLVRDEGTDALTLGRLAEQAGVTKPVVYDHFETRNGLLVALYRDYDARQTAIMDAALAACGPTLAARAEVIASAYIGCVLTQGQEIPGVAAALVGAPEMDAFKRGYQAGFIAKCRAILEPFTKGGSLAPATLWATLGAADALSDAAARGEISQDEAVRELRRIILSMVEGGRPGRP</sequence>
<keyword evidence="5" id="KW-1185">Reference proteome</keyword>
<feature type="domain" description="HTH tetR-type" evidence="3">
    <location>
        <begin position="18"/>
        <end position="78"/>
    </location>
</feature>
<evidence type="ECO:0000256" key="1">
    <source>
        <dbReference type="ARBA" id="ARBA00023125"/>
    </source>
</evidence>
<dbReference type="Gene3D" id="1.10.357.10">
    <property type="entry name" value="Tetracycline Repressor, domain 2"/>
    <property type="match status" value="1"/>
</dbReference>
<dbReference type="STRING" id="938405.SAMN02927895_04866"/>
<keyword evidence="1 2" id="KW-0238">DNA-binding</keyword>
<dbReference type="PANTHER" id="PTHR30055">
    <property type="entry name" value="HTH-TYPE TRANSCRIPTIONAL REGULATOR RUTR"/>
    <property type="match status" value="1"/>
</dbReference>
<dbReference type="EMBL" id="FMZX01000017">
    <property type="protein sequence ID" value="SDE04579.1"/>
    <property type="molecule type" value="Genomic_DNA"/>
</dbReference>
<protein>
    <submittedName>
        <fullName evidence="4">Transcriptional regulator, TetR family</fullName>
    </submittedName>
</protein>
<proteinExistence type="predicted"/>
<evidence type="ECO:0000259" key="3">
    <source>
        <dbReference type="PROSITE" id="PS50977"/>
    </source>
</evidence>
<dbReference type="AlphaFoldDB" id="A0A1G6ZPW2"/>
<evidence type="ECO:0000313" key="5">
    <source>
        <dbReference type="Proteomes" id="UP000198925"/>
    </source>
</evidence>
<dbReference type="PANTHER" id="PTHR30055:SF223">
    <property type="entry name" value="HTH-TYPE TRANSCRIPTIONAL REGULATOR UIDR"/>
    <property type="match status" value="1"/>
</dbReference>